<keyword evidence="6" id="KW-0325">Glycoprotein</keyword>
<evidence type="ECO:0000259" key="8">
    <source>
        <dbReference type="PROSITE" id="PS50240"/>
    </source>
</evidence>
<evidence type="ECO:0000256" key="1">
    <source>
        <dbReference type="ARBA" id="ARBA00022670"/>
    </source>
</evidence>
<dbReference type="Gene3D" id="2.40.10.10">
    <property type="entry name" value="Trypsin-like serine proteases"/>
    <property type="match status" value="1"/>
</dbReference>
<evidence type="ECO:0000256" key="4">
    <source>
        <dbReference type="ARBA" id="ARBA00022825"/>
    </source>
</evidence>
<evidence type="ECO:0000313" key="10">
    <source>
        <dbReference type="Proteomes" id="UP000261580"/>
    </source>
</evidence>
<keyword evidence="1 7" id="KW-0645">Protease</keyword>
<dbReference type="GO" id="GO:0004252">
    <property type="term" value="F:serine-type endopeptidase activity"/>
    <property type="evidence" value="ECO:0007669"/>
    <property type="project" value="InterPro"/>
</dbReference>
<dbReference type="SUPFAM" id="SSF50494">
    <property type="entry name" value="Trypsin-like serine proteases"/>
    <property type="match status" value="1"/>
</dbReference>
<evidence type="ECO:0000313" key="9">
    <source>
        <dbReference type="Ensembl" id="ENSNBRP00000017533.1"/>
    </source>
</evidence>
<sequence>MKDGSREAEERDGESEEEVCDFGVGVGAWGWGGCHYRGVPSFPPLGILASNAQECGRPPLMQDRIVGGLNSLEGEWPWQVDVQKHPDGHICGGSLITENWVLSAAHCFPNSYTLYVGRYQQNNVNPYESSHKVKQIVVPSGYTDPYSGKDVALVELASPVTWSDYVSPVCLPTSDTLFPSGMMCTVTGWGNIRDNVPLPGVGTLQKVQVPIISQSSCQEMYQTKPTEQLDILYDMICAGYQEGGKDSCQGDSGGPLVCQMVNGSWVQAGVVSFGTGCANANKPGVYTRLTSYSDFIRSTIPEIQLYGHANQNKCAGALVVLLSCVIGIKRGRVR</sequence>
<dbReference type="PROSITE" id="PS51257">
    <property type="entry name" value="PROKAR_LIPOPROTEIN"/>
    <property type="match status" value="1"/>
</dbReference>
<dbReference type="Pfam" id="PF00089">
    <property type="entry name" value="Trypsin"/>
    <property type="match status" value="1"/>
</dbReference>
<evidence type="ECO:0000256" key="6">
    <source>
        <dbReference type="ARBA" id="ARBA00023180"/>
    </source>
</evidence>
<dbReference type="PANTHER" id="PTHR24253:SF144">
    <property type="entry name" value="CHYMOTRYPSIN-LIKE PROTEASE CTRL-1-RELATED"/>
    <property type="match status" value="1"/>
</dbReference>
<dbReference type="InterPro" id="IPR018114">
    <property type="entry name" value="TRYPSIN_HIS"/>
</dbReference>
<proteinExistence type="predicted"/>
<dbReference type="PANTHER" id="PTHR24253">
    <property type="entry name" value="TRANSMEMBRANE PROTEASE SERINE"/>
    <property type="match status" value="1"/>
</dbReference>
<reference evidence="9" key="1">
    <citation type="submission" date="2025-08" db="UniProtKB">
        <authorList>
            <consortium name="Ensembl"/>
        </authorList>
    </citation>
    <scope>IDENTIFICATION</scope>
</reference>
<feature type="domain" description="Peptidase S1" evidence="8">
    <location>
        <begin position="65"/>
        <end position="301"/>
    </location>
</feature>
<evidence type="ECO:0000256" key="3">
    <source>
        <dbReference type="ARBA" id="ARBA00022801"/>
    </source>
</evidence>
<dbReference type="Ensembl" id="ENSNBRT00000018005.1">
    <property type="protein sequence ID" value="ENSNBRP00000017533.1"/>
    <property type="gene ID" value="ENSNBRG00000013431.1"/>
</dbReference>
<dbReference type="PROSITE" id="PS00135">
    <property type="entry name" value="TRYPSIN_SER"/>
    <property type="match status" value="1"/>
</dbReference>
<dbReference type="GO" id="GO:0006508">
    <property type="term" value="P:proteolysis"/>
    <property type="evidence" value="ECO:0007669"/>
    <property type="project" value="UniProtKB-KW"/>
</dbReference>
<dbReference type="PROSITE" id="PS00134">
    <property type="entry name" value="TRYPSIN_HIS"/>
    <property type="match status" value="1"/>
</dbReference>
<name>A0A3Q4HBE8_NEOBR</name>
<keyword evidence="5" id="KW-1015">Disulfide bond</keyword>
<evidence type="ECO:0000256" key="5">
    <source>
        <dbReference type="ARBA" id="ARBA00023157"/>
    </source>
</evidence>
<accession>A0A3Q4HBE8</accession>
<dbReference type="Proteomes" id="UP000261580">
    <property type="component" value="Unassembled WGS sequence"/>
</dbReference>
<dbReference type="STRING" id="32507.ENSNBRP00000017533"/>
<dbReference type="AlphaFoldDB" id="A0A3Q4HBE8"/>
<keyword evidence="10" id="KW-1185">Reference proteome</keyword>
<protein>
    <submittedName>
        <fullName evidence="9">Zgc:92313</fullName>
    </submittedName>
</protein>
<dbReference type="PROSITE" id="PS50240">
    <property type="entry name" value="TRYPSIN_DOM"/>
    <property type="match status" value="1"/>
</dbReference>
<evidence type="ECO:0000256" key="7">
    <source>
        <dbReference type="RuleBase" id="RU363034"/>
    </source>
</evidence>
<dbReference type="SMART" id="SM00020">
    <property type="entry name" value="Tryp_SPc"/>
    <property type="match status" value="1"/>
</dbReference>
<dbReference type="Bgee" id="ENSNBRG00000013431">
    <property type="expression patterns" value="Expressed in zone of skin"/>
</dbReference>
<dbReference type="PRINTS" id="PR00722">
    <property type="entry name" value="CHYMOTRYPSIN"/>
</dbReference>
<organism evidence="9 10">
    <name type="scientific">Neolamprologus brichardi</name>
    <name type="common">Fairy cichlid</name>
    <name type="synonym">Lamprologus brichardi</name>
    <dbReference type="NCBI Taxonomy" id="32507"/>
    <lineage>
        <taxon>Eukaryota</taxon>
        <taxon>Metazoa</taxon>
        <taxon>Chordata</taxon>
        <taxon>Craniata</taxon>
        <taxon>Vertebrata</taxon>
        <taxon>Euteleostomi</taxon>
        <taxon>Actinopterygii</taxon>
        <taxon>Neopterygii</taxon>
        <taxon>Teleostei</taxon>
        <taxon>Neoteleostei</taxon>
        <taxon>Acanthomorphata</taxon>
        <taxon>Ovalentaria</taxon>
        <taxon>Cichlomorphae</taxon>
        <taxon>Cichliformes</taxon>
        <taxon>Cichlidae</taxon>
        <taxon>African cichlids</taxon>
        <taxon>Pseudocrenilabrinae</taxon>
        <taxon>Lamprologini</taxon>
        <taxon>Neolamprologus</taxon>
    </lineage>
</organism>
<reference evidence="9" key="2">
    <citation type="submission" date="2025-09" db="UniProtKB">
        <authorList>
            <consortium name="Ensembl"/>
        </authorList>
    </citation>
    <scope>IDENTIFICATION</scope>
</reference>
<dbReference type="InterPro" id="IPR001254">
    <property type="entry name" value="Trypsin_dom"/>
</dbReference>
<dbReference type="CDD" id="cd00190">
    <property type="entry name" value="Tryp_SPc"/>
    <property type="match status" value="1"/>
</dbReference>
<keyword evidence="3 7" id="KW-0378">Hydrolase</keyword>
<dbReference type="InterPro" id="IPR001314">
    <property type="entry name" value="Peptidase_S1A"/>
</dbReference>
<keyword evidence="2" id="KW-0732">Signal</keyword>
<dbReference type="FunFam" id="2.40.10.10:FF:000116">
    <property type="entry name" value="Serine protease P16"/>
    <property type="match status" value="1"/>
</dbReference>
<dbReference type="InterPro" id="IPR043504">
    <property type="entry name" value="Peptidase_S1_PA_chymotrypsin"/>
</dbReference>
<evidence type="ECO:0000256" key="2">
    <source>
        <dbReference type="ARBA" id="ARBA00022729"/>
    </source>
</evidence>
<dbReference type="InterPro" id="IPR009003">
    <property type="entry name" value="Peptidase_S1_PA"/>
</dbReference>
<dbReference type="GeneTree" id="ENSGT00940000166391"/>
<dbReference type="InterPro" id="IPR033116">
    <property type="entry name" value="TRYPSIN_SER"/>
</dbReference>
<keyword evidence="4 7" id="KW-0720">Serine protease</keyword>